<keyword evidence="5" id="KW-0408">Iron</keyword>
<gene>
    <name evidence="8" type="ORF">HII31_02191</name>
</gene>
<reference evidence="8" key="1">
    <citation type="submission" date="2020-04" db="EMBL/GenBank/DDBJ databases">
        <title>Draft genome resource of the tomato pathogen Pseudocercospora fuligena.</title>
        <authorList>
            <person name="Zaccaron A."/>
        </authorList>
    </citation>
    <scope>NUCLEOTIDE SEQUENCE</scope>
    <source>
        <strain evidence="8">PF001</strain>
    </source>
</reference>
<keyword evidence="6 8" id="KW-0503">Monooxygenase</keyword>
<evidence type="ECO:0000256" key="1">
    <source>
        <dbReference type="ARBA" id="ARBA00001971"/>
    </source>
</evidence>
<dbReference type="EMBL" id="JABCIY010000025">
    <property type="protein sequence ID" value="KAF7196463.1"/>
    <property type="molecule type" value="Genomic_DNA"/>
</dbReference>
<dbReference type="Gene3D" id="1.10.630.10">
    <property type="entry name" value="Cytochrome P450"/>
    <property type="match status" value="1"/>
</dbReference>
<dbReference type="CDD" id="cd11062">
    <property type="entry name" value="CYP58-like"/>
    <property type="match status" value="1"/>
</dbReference>
<dbReference type="Proteomes" id="UP000660729">
    <property type="component" value="Unassembled WGS sequence"/>
</dbReference>
<evidence type="ECO:0000256" key="6">
    <source>
        <dbReference type="ARBA" id="ARBA00023033"/>
    </source>
</evidence>
<sequence>MNLLAADSMTHFHVSPSSALLAVLTASLTFLAVAVVYRLLCHPLAKFPGPKLAAATQLYEFYYHAIKGGRYQWVIEAMHRQYGPIIRISPSEIHINDKYFYDDLYTSASNPRNKWQFTADAFGIPTTMIASVEHARHRALRAPLNGFFSKRSVAALCPRITAHVEKLCARIMDFRRTGRVLSLHYALGALTLDVISDHCFGAAEGALDDAEFCQYWLDAFTSNAKGAYILLVDQKRHMAVVLGFRDALASRFQQVMKNTESIAATERHATIFHEYLQRPELPATERGITHLTELSQGLVGAAQMTTTYHLYCTSFHVLKDPEIVSTLKCELVSAMPDPVTMPSLAELEALEYLSAVITEGHRITIGCMHRLPRVSPKLPIQYRVWSIPPGTPTSMSIFSVHFDEETFPSPYVFEPSRFWAWKARNASGL</sequence>
<keyword evidence="7" id="KW-0812">Transmembrane</keyword>
<dbReference type="Pfam" id="PF00067">
    <property type="entry name" value="p450"/>
    <property type="match status" value="1"/>
</dbReference>
<keyword evidence="7" id="KW-1133">Transmembrane helix</keyword>
<keyword evidence="3" id="KW-0479">Metal-binding</keyword>
<comment type="caution">
    <text evidence="8">The sequence shown here is derived from an EMBL/GenBank/DDBJ whole genome shotgun (WGS) entry which is preliminary data.</text>
</comment>
<keyword evidence="4" id="KW-0560">Oxidoreductase</keyword>
<evidence type="ECO:0000256" key="2">
    <source>
        <dbReference type="ARBA" id="ARBA00010617"/>
    </source>
</evidence>
<evidence type="ECO:0000313" key="9">
    <source>
        <dbReference type="Proteomes" id="UP000660729"/>
    </source>
</evidence>
<dbReference type="SUPFAM" id="SSF48264">
    <property type="entry name" value="Cytochrome P450"/>
    <property type="match status" value="1"/>
</dbReference>
<protein>
    <submittedName>
        <fullName evidence="8">Cytochrome P450 monooxygenase</fullName>
    </submittedName>
</protein>
<name>A0A8H6RT82_9PEZI</name>
<keyword evidence="9" id="KW-1185">Reference proteome</keyword>
<dbReference type="InterPro" id="IPR001128">
    <property type="entry name" value="Cyt_P450"/>
</dbReference>
<dbReference type="GO" id="GO:0005506">
    <property type="term" value="F:iron ion binding"/>
    <property type="evidence" value="ECO:0007669"/>
    <property type="project" value="InterPro"/>
</dbReference>
<organism evidence="8 9">
    <name type="scientific">Pseudocercospora fuligena</name>
    <dbReference type="NCBI Taxonomy" id="685502"/>
    <lineage>
        <taxon>Eukaryota</taxon>
        <taxon>Fungi</taxon>
        <taxon>Dikarya</taxon>
        <taxon>Ascomycota</taxon>
        <taxon>Pezizomycotina</taxon>
        <taxon>Dothideomycetes</taxon>
        <taxon>Dothideomycetidae</taxon>
        <taxon>Mycosphaerellales</taxon>
        <taxon>Mycosphaerellaceae</taxon>
        <taxon>Pseudocercospora</taxon>
    </lineage>
</organism>
<evidence type="ECO:0000256" key="3">
    <source>
        <dbReference type="ARBA" id="ARBA00022723"/>
    </source>
</evidence>
<dbReference type="GO" id="GO:0004497">
    <property type="term" value="F:monooxygenase activity"/>
    <property type="evidence" value="ECO:0007669"/>
    <property type="project" value="UniProtKB-KW"/>
</dbReference>
<dbReference type="PANTHER" id="PTHR24305">
    <property type="entry name" value="CYTOCHROME P450"/>
    <property type="match status" value="1"/>
</dbReference>
<proteinExistence type="inferred from homology"/>
<evidence type="ECO:0000256" key="5">
    <source>
        <dbReference type="ARBA" id="ARBA00023004"/>
    </source>
</evidence>
<feature type="transmembrane region" description="Helical" evidence="7">
    <location>
        <begin position="20"/>
        <end position="40"/>
    </location>
</feature>
<evidence type="ECO:0000256" key="7">
    <source>
        <dbReference type="SAM" id="Phobius"/>
    </source>
</evidence>
<accession>A0A8H6RT82</accession>
<evidence type="ECO:0000256" key="4">
    <source>
        <dbReference type="ARBA" id="ARBA00023002"/>
    </source>
</evidence>
<evidence type="ECO:0000313" key="8">
    <source>
        <dbReference type="EMBL" id="KAF7196463.1"/>
    </source>
</evidence>
<dbReference type="AlphaFoldDB" id="A0A8H6RT82"/>
<comment type="similarity">
    <text evidence="2">Belongs to the cytochrome P450 family.</text>
</comment>
<dbReference type="InterPro" id="IPR050121">
    <property type="entry name" value="Cytochrome_P450_monoxygenase"/>
</dbReference>
<dbReference type="GO" id="GO:0016705">
    <property type="term" value="F:oxidoreductase activity, acting on paired donors, with incorporation or reduction of molecular oxygen"/>
    <property type="evidence" value="ECO:0007669"/>
    <property type="project" value="InterPro"/>
</dbReference>
<dbReference type="OrthoDB" id="3945418at2759"/>
<comment type="cofactor">
    <cofactor evidence="1">
        <name>heme</name>
        <dbReference type="ChEBI" id="CHEBI:30413"/>
    </cofactor>
</comment>
<dbReference type="GO" id="GO:0020037">
    <property type="term" value="F:heme binding"/>
    <property type="evidence" value="ECO:0007669"/>
    <property type="project" value="InterPro"/>
</dbReference>
<dbReference type="PANTHER" id="PTHR24305:SF157">
    <property type="entry name" value="N-ACETYLTRYPTOPHAN 6-HYDROXYLASE IVOC-RELATED"/>
    <property type="match status" value="1"/>
</dbReference>
<dbReference type="InterPro" id="IPR036396">
    <property type="entry name" value="Cyt_P450_sf"/>
</dbReference>
<keyword evidence="7" id="KW-0472">Membrane</keyword>